<feature type="region of interest" description="Disordered" evidence="1">
    <location>
        <begin position="112"/>
        <end position="153"/>
    </location>
</feature>
<feature type="compositionally biased region" description="Low complexity" evidence="1">
    <location>
        <begin position="1056"/>
        <end position="1076"/>
    </location>
</feature>
<protein>
    <recommendedName>
        <fullName evidence="2">Folliculin-interacting protein N-terminal domain-containing protein</fullName>
    </recommendedName>
</protein>
<feature type="compositionally biased region" description="Polar residues" evidence="1">
    <location>
        <begin position="796"/>
        <end position="807"/>
    </location>
</feature>
<reference evidence="3" key="1">
    <citation type="submission" date="2022-10" db="EMBL/GenBank/DDBJ databases">
        <title>Culturing micro-colonial fungi from biological soil crusts in the Mojave desert and describing Neophaeococcomyces mojavensis, and introducing the new genera and species Taxawa tesnikishii.</title>
        <authorList>
            <person name="Kurbessoian T."/>
            <person name="Stajich J.E."/>
        </authorList>
    </citation>
    <scope>NUCLEOTIDE SEQUENCE</scope>
    <source>
        <strain evidence="3">TK_35</strain>
    </source>
</reference>
<feature type="region of interest" description="Disordered" evidence="1">
    <location>
        <begin position="252"/>
        <end position="293"/>
    </location>
</feature>
<feature type="compositionally biased region" description="Low complexity" evidence="1">
    <location>
        <begin position="672"/>
        <end position="686"/>
    </location>
</feature>
<keyword evidence="4" id="KW-1185">Reference proteome</keyword>
<feature type="compositionally biased region" description="Polar residues" evidence="1">
    <location>
        <begin position="189"/>
        <end position="206"/>
    </location>
</feature>
<evidence type="ECO:0000313" key="4">
    <source>
        <dbReference type="Proteomes" id="UP001172681"/>
    </source>
</evidence>
<feature type="compositionally biased region" description="Polar residues" evidence="1">
    <location>
        <begin position="263"/>
        <end position="276"/>
    </location>
</feature>
<dbReference type="Pfam" id="PF14636">
    <property type="entry name" value="FNIP_N"/>
    <property type="match status" value="1"/>
</dbReference>
<feature type="region of interest" description="Disordered" evidence="1">
    <location>
        <begin position="623"/>
        <end position="687"/>
    </location>
</feature>
<accession>A0AA38XPU9</accession>
<feature type="region of interest" description="Disordered" evidence="1">
    <location>
        <begin position="314"/>
        <end position="334"/>
    </location>
</feature>
<dbReference type="EMBL" id="JAPDRN010000163">
    <property type="protein sequence ID" value="KAJ9617404.1"/>
    <property type="molecule type" value="Genomic_DNA"/>
</dbReference>
<dbReference type="PANTHER" id="PTHR21634">
    <property type="entry name" value="RE13835P"/>
    <property type="match status" value="1"/>
</dbReference>
<name>A0AA38XPU9_9EURO</name>
<dbReference type="InterPro" id="IPR028084">
    <property type="entry name" value="FNIP_N_dom"/>
</dbReference>
<feature type="compositionally biased region" description="Polar residues" evidence="1">
    <location>
        <begin position="216"/>
        <end position="230"/>
    </location>
</feature>
<dbReference type="PANTHER" id="PTHR21634:SF9">
    <property type="entry name" value="RE13835P"/>
    <property type="match status" value="1"/>
</dbReference>
<comment type="caution">
    <text evidence="3">The sequence shown here is derived from an EMBL/GenBank/DDBJ whole genome shotgun (WGS) entry which is preliminary data.</text>
</comment>
<feature type="region of interest" description="Disordered" evidence="1">
    <location>
        <begin position="1041"/>
        <end position="1076"/>
    </location>
</feature>
<feature type="domain" description="Folliculin-interacting protein N-terminal" evidence="2">
    <location>
        <begin position="71"/>
        <end position="186"/>
    </location>
</feature>
<feature type="region of interest" description="Disordered" evidence="1">
    <location>
        <begin position="863"/>
        <end position="892"/>
    </location>
</feature>
<feature type="region of interest" description="Disordered" evidence="1">
    <location>
        <begin position="1"/>
        <end position="24"/>
    </location>
</feature>
<evidence type="ECO:0000256" key="1">
    <source>
        <dbReference type="SAM" id="MobiDB-lite"/>
    </source>
</evidence>
<feature type="region of interest" description="Disordered" evidence="1">
    <location>
        <begin position="186"/>
        <end position="239"/>
    </location>
</feature>
<sequence>MLGRLIQGYSRGGQLESATEETHTRTLLWPEVSPDGRYGSLSPPATPFGSPVLRASPFDDRAGLDLNETKDLRVIIAQDAFGTHDRPMLLYDTQTAETISGVTSPTEYNASPFSHTNTPKDPHTPITGHIRNRSSTMSGSAASWARPHKDSEPTDHLSNVLDCMFGVSSATKSGASTKIHVLPGERAAANSSAGRTPSSNVQSTTPMRAPLVRAKTSGNPAMTPRQTSSPKEAEVETRDSILITRIFPVTLPESKDDLRQHRSSSAGQSDAASPSTAGRELHEQGAQGKKPKLVEKKTPVYAIGLLFYLPRHSDNRPGTSAARPASRASFNSNSTPASYGSDASWIFLNAIPDHLFPPEATSQSTDRSMGIIVQNWDVILRSLSVVEQVARAEIGELLQQVNLAMISSAAKAPKGPSEQRTNQRNVYLRSPNLLAEASHLRPLMKHALGRISYALRIPRVLTGFGLDNGGHWLDEARYLVRLCGNKQQNFFLFNLLTAFLGNHTEWLERLGPDWYRKQIKALNRSRSPSSSLASRTIIICDNRSMARRLIFLLATFLPRSVGTTALAKVGGEYMSPLLTPDIESSSPAGKNFRGGSMRRHIHTKSREGTLAFSTRDISNLSTSVSSTESVGGLGKALQSNSRSVLSRPETDLLASKQPSVFTPDGNGAAQKTDTTSSTATPGGSTPVPYFSAKADSYFPDGAIAEADEGSASADLARILRRDSISHPQSGQSSINWGSLISNVSGLWSKKGSSSSSAAEASASSAAGSLRDRRKNAPQNVSIHARKPSQLERMVNEASNLRTGGTESESGRAAIPIKRPPTTGKDAQPPRLTVDDKDGVVDVDISLPGFIGWTEGKFASPASSFRLRSPSITSTDDAGSFLSHNSKRNDTAGSKPLNVAGFLRRYHEDFILQGVKPYPDLKEEVRQSMARELTPPEDLRSSLPEERDGELWVNVCTTLLADCRTFTIQRLTLQRRIEYDNPTDKKDVHNPIMKPQSAPSDLRYRRAPVFQNEASERFVSETVMDFDSTLTDAIERVLNEAEQSRLKSMTPSRTHSRAVSTASSARSEPLDISGSSKTRYSSRSLMLSQTECRQAVVGALEEVVKSVNDDLAKHHRSKDADGSLNLDSKALEQEMKQDNILREGVKKWLLNVETRSVW</sequence>
<gene>
    <name evidence="3" type="ORF">H2204_013826</name>
</gene>
<proteinExistence type="predicted"/>
<evidence type="ECO:0000259" key="2">
    <source>
        <dbReference type="Pfam" id="PF14636"/>
    </source>
</evidence>
<dbReference type="GO" id="GO:0051087">
    <property type="term" value="F:protein-folding chaperone binding"/>
    <property type="evidence" value="ECO:0007669"/>
    <property type="project" value="TreeGrafter"/>
</dbReference>
<organism evidence="3 4">
    <name type="scientific">Knufia peltigerae</name>
    <dbReference type="NCBI Taxonomy" id="1002370"/>
    <lineage>
        <taxon>Eukaryota</taxon>
        <taxon>Fungi</taxon>
        <taxon>Dikarya</taxon>
        <taxon>Ascomycota</taxon>
        <taxon>Pezizomycotina</taxon>
        <taxon>Eurotiomycetes</taxon>
        <taxon>Chaetothyriomycetidae</taxon>
        <taxon>Chaetothyriales</taxon>
        <taxon>Trichomeriaceae</taxon>
        <taxon>Knufia</taxon>
    </lineage>
</organism>
<dbReference type="GO" id="GO:0005737">
    <property type="term" value="C:cytoplasm"/>
    <property type="evidence" value="ECO:0007669"/>
    <property type="project" value="TreeGrafter"/>
</dbReference>
<dbReference type="Proteomes" id="UP001172681">
    <property type="component" value="Unassembled WGS sequence"/>
</dbReference>
<dbReference type="GO" id="GO:0042030">
    <property type="term" value="F:ATPase inhibitor activity"/>
    <property type="evidence" value="ECO:0007669"/>
    <property type="project" value="TreeGrafter"/>
</dbReference>
<feature type="region of interest" description="Disordered" evidence="1">
    <location>
        <begin position="763"/>
        <end position="830"/>
    </location>
</feature>
<evidence type="ECO:0000313" key="3">
    <source>
        <dbReference type="EMBL" id="KAJ9617404.1"/>
    </source>
</evidence>
<dbReference type="AlphaFoldDB" id="A0AA38XPU9"/>